<dbReference type="EMBL" id="VNHY01000004">
    <property type="protein sequence ID" value="TYP92046.1"/>
    <property type="molecule type" value="Genomic_DNA"/>
</dbReference>
<protein>
    <recommendedName>
        <fullName evidence="3">DNA polymerase beta thumb domain-containing protein</fullName>
    </recommendedName>
</protein>
<keyword evidence="2" id="KW-1185">Reference proteome</keyword>
<dbReference type="Gene3D" id="3.30.460.10">
    <property type="entry name" value="Beta Polymerase, domain 2"/>
    <property type="match status" value="1"/>
</dbReference>
<reference evidence="1 2" key="1">
    <citation type="submission" date="2019-07" db="EMBL/GenBank/DDBJ databases">
        <title>Genomic Encyclopedia of Archaeal and Bacterial Type Strains, Phase II (KMG-II): from individual species to whole genera.</title>
        <authorList>
            <person name="Goeker M."/>
        </authorList>
    </citation>
    <scope>NUCLEOTIDE SEQUENCE [LARGE SCALE GENOMIC DNA]</scope>
    <source>
        <strain evidence="1 2">DSM 21935</strain>
    </source>
</reference>
<dbReference type="Gene3D" id="3.30.210.10">
    <property type="entry name" value="DNA polymerase, thumb domain"/>
    <property type="match status" value="1"/>
</dbReference>
<dbReference type="GO" id="GO:0003677">
    <property type="term" value="F:DNA binding"/>
    <property type="evidence" value="ECO:0007669"/>
    <property type="project" value="InterPro"/>
</dbReference>
<proteinExistence type="predicted"/>
<dbReference type="Proteomes" id="UP000324595">
    <property type="component" value="Unassembled WGS sequence"/>
</dbReference>
<dbReference type="InterPro" id="IPR037160">
    <property type="entry name" value="DNA_Pol_thumb_sf"/>
</dbReference>
<dbReference type="PRINTS" id="PR00870">
    <property type="entry name" value="DNAPOLXBETA"/>
</dbReference>
<dbReference type="InterPro" id="IPR043519">
    <property type="entry name" value="NT_sf"/>
</dbReference>
<sequence>MPATAKQKTPLREAALIAGYVQSNIEPMCKRFTIAGSIRRQEPYVGDIEIICIPKVGNVAPPGELFPTEANKVIHHIKMNRQEIVGDCRGYKINKGGNRYYQFMYLGMQVDLFMTTPKQWGRMLAIRTGPAEFTKKMARRWKDLGYKGVDGELVYTDGKEHRSTPKFPTEKSFFKFLRWDYIEPQNRG</sequence>
<dbReference type="GO" id="GO:0006281">
    <property type="term" value="P:DNA repair"/>
    <property type="evidence" value="ECO:0007669"/>
    <property type="project" value="InterPro"/>
</dbReference>
<accession>A0A5D3YF57</accession>
<comment type="caution">
    <text evidence="1">The sequence shown here is derived from an EMBL/GenBank/DDBJ whole genome shotgun (WGS) entry which is preliminary data.</text>
</comment>
<organism evidence="1 2">
    <name type="scientific">Fodinibius salinus</name>
    <dbReference type="NCBI Taxonomy" id="860790"/>
    <lineage>
        <taxon>Bacteria</taxon>
        <taxon>Pseudomonadati</taxon>
        <taxon>Balneolota</taxon>
        <taxon>Balneolia</taxon>
        <taxon>Balneolales</taxon>
        <taxon>Balneolaceae</taxon>
        <taxon>Fodinibius</taxon>
    </lineage>
</organism>
<dbReference type="OrthoDB" id="1524524at2"/>
<dbReference type="RefSeq" id="WP_148899612.1">
    <property type="nucleotide sequence ID" value="NZ_VNHY01000004.1"/>
</dbReference>
<dbReference type="InterPro" id="IPR002008">
    <property type="entry name" value="DNA_pol_X_beta-like"/>
</dbReference>
<evidence type="ECO:0008006" key="3">
    <source>
        <dbReference type="Google" id="ProtNLM"/>
    </source>
</evidence>
<dbReference type="SUPFAM" id="SSF81301">
    <property type="entry name" value="Nucleotidyltransferase"/>
    <property type="match status" value="1"/>
</dbReference>
<gene>
    <name evidence="1" type="ORF">LX73_2292</name>
</gene>
<evidence type="ECO:0000313" key="1">
    <source>
        <dbReference type="EMBL" id="TYP92046.1"/>
    </source>
</evidence>
<dbReference type="AlphaFoldDB" id="A0A5D3YF57"/>
<name>A0A5D3YF57_9BACT</name>
<evidence type="ECO:0000313" key="2">
    <source>
        <dbReference type="Proteomes" id="UP000324595"/>
    </source>
</evidence>